<name>A0AAX2H1G9_9FLAO</name>
<dbReference type="PANTHER" id="PTHR11085:SF4">
    <property type="entry name" value="NAD-DEPENDENT PROTEIN DEACYLASE"/>
    <property type="match status" value="1"/>
</dbReference>
<keyword evidence="8" id="KW-1185">Reference proteome</keyword>
<evidence type="ECO:0000313" key="6">
    <source>
        <dbReference type="EMBL" id="AMD85580.1"/>
    </source>
</evidence>
<comment type="function">
    <text evidence="3">NAD-dependent lysine deacetylase and desuccinylase that specifically removes acetyl and succinyl groups on target proteins. Modulates the activities of several proteins which are inactive in their acylated form.</text>
</comment>
<comment type="subcellular location">
    <subcellularLocation>
        <location evidence="3">Cytoplasm</location>
    </subcellularLocation>
</comment>
<keyword evidence="1" id="KW-0808">Transferase</keyword>
<dbReference type="InterPro" id="IPR026591">
    <property type="entry name" value="Sirtuin_cat_small_dom_sf"/>
</dbReference>
<dbReference type="EMBL" id="LT906449">
    <property type="protein sequence ID" value="SNV16955.1"/>
    <property type="molecule type" value="Genomic_DNA"/>
</dbReference>
<dbReference type="EMBL" id="CP014227">
    <property type="protein sequence ID" value="AMD85580.1"/>
    <property type="molecule type" value="Genomic_DNA"/>
</dbReference>
<dbReference type="InterPro" id="IPR003000">
    <property type="entry name" value="Sirtuin"/>
</dbReference>
<dbReference type="InterPro" id="IPR027546">
    <property type="entry name" value="Sirtuin_class_III"/>
</dbReference>
<dbReference type="GO" id="GO:0070403">
    <property type="term" value="F:NAD+ binding"/>
    <property type="evidence" value="ECO:0007669"/>
    <property type="project" value="UniProtKB-UniRule"/>
</dbReference>
<dbReference type="GO" id="GO:0036055">
    <property type="term" value="F:protein-succinyllysine desuccinylase activity"/>
    <property type="evidence" value="ECO:0007669"/>
    <property type="project" value="UniProtKB-UniRule"/>
</dbReference>
<dbReference type="AlphaFoldDB" id="A0AAX2H1G9"/>
<dbReference type="PANTHER" id="PTHR11085">
    <property type="entry name" value="NAD-DEPENDENT PROTEIN DEACYLASE SIRTUIN-5, MITOCHONDRIAL-RELATED"/>
    <property type="match status" value="1"/>
</dbReference>
<evidence type="ECO:0000256" key="2">
    <source>
        <dbReference type="ARBA" id="ARBA00023027"/>
    </source>
</evidence>
<feature type="active site" description="Proton acceptor" evidence="3">
    <location>
        <position position="106"/>
    </location>
</feature>
<accession>A0AAX2H1G9</accession>
<evidence type="ECO:0000259" key="5">
    <source>
        <dbReference type="PROSITE" id="PS50305"/>
    </source>
</evidence>
<dbReference type="InterPro" id="IPR050134">
    <property type="entry name" value="NAD-dep_sirtuin_deacylases"/>
</dbReference>
<feature type="binding site" evidence="3">
    <location>
        <begin position="171"/>
        <end position="173"/>
    </location>
    <ligand>
        <name>NAD(+)</name>
        <dbReference type="ChEBI" id="CHEBI:57540"/>
    </ligand>
</feature>
<dbReference type="GO" id="GO:0036054">
    <property type="term" value="F:protein-malonyllysine demalonylase activity"/>
    <property type="evidence" value="ECO:0007669"/>
    <property type="project" value="InterPro"/>
</dbReference>
<comment type="domain">
    <text evidence="3">2 residues (Tyr-55 and Arg-58) present in a large hydrophobic pocket are probably involved in substrate specificity. They are important for desuccinylation activity, but dispensable for deacetylation activity.</text>
</comment>
<evidence type="ECO:0000313" key="8">
    <source>
        <dbReference type="Proteomes" id="UP000065822"/>
    </source>
</evidence>
<feature type="binding site" evidence="3">
    <location>
        <begin position="88"/>
        <end position="91"/>
    </location>
    <ligand>
        <name>NAD(+)</name>
        <dbReference type="ChEBI" id="CHEBI:57540"/>
    </ligand>
</feature>
<dbReference type="RefSeq" id="WP_066430309.1">
    <property type="nucleotide sequence ID" value="NZ_CP014227.1"/>
</dbReference>
<feature type="binding site" evidence="3">
    <location>
        <position position="55"/>
    </location>
    <ligand>
        <name>substrate</name>
    </ligand>
</feature>
<feature type="binding site" evidence="3">
    <location>
        <begin position="11"/>
        <end position="30"/>
    </location>
    <ligand>
        <name>NAD(+)</name>
        <dbReference type="ChEBI" id="CHEBI:57540"/>
    </ligand>
</feature>
<keyword evidence="7" id="KW-0378">Hydrolase</keyword>
<dbReference type="EC" id="2.3.1.286" evidence="3"/>
<evidence type="ECO:0000256" key="3">
    <source>
        <dbReference type="HAMAP-Rule" id="MF_01121"/>
    </source>
</evidence>
<dbReference type="SUPFAM" id="SSF52467">
    <property type="entry name" value="DHS-like NAD/FAD-binding domain"/>
    <property type="match status" value="1"/>
</dbReference>
<reference evidence="7 9" key="2">
    <citation type="submission" date="2017-06" db="EMBL/GenBank/DDBJ databases">
        <authorList>
            <consortium name="Pathogen Informatics"/>
        </authorList>
    </citation>
    <scope>NUCLEOTIDE SEQUENCE [LARGE SCALE GENOMIC DNA]</scope>
    <source>
        <strain evidence="7 9">NCTC12947</strain>
    </source>
</reference>
<dbReference type="Pfam" id="PF02146">
    <property type="entry name" value="SIR2"/>
    <property type="match status" value="1"/>
</dbReference>
<dbReference type="PROSITE" id="PS50305">
    <property type="entry name" value="SIRTUIN"/>
    <property type="match status" value="1"/>
</dbReference>
<dbReference type="HAMAP" id="MF_01121">
    <property type="entry name" value="Sirtuin_ClassIII"/>
    <property type="match status" value="1"/>
</dbReference>
<evidence type="ECO:0000313" key="9">
    <source>
        <dbReference type="Proteomes" id="UP000215539"/>
    </source>
</evidence>
<feature type="binding site" evidence="3">
    <location>
        <position position="214"/>
    </location>
    <ligand>
        <name>NAD(+)</name>
        <dbReference type="ChEBI" id="CHEBI:57540"/>
    </ligand>
</feature>
<dbReference type="InterPro" id="IPR026590">
    <property type="entry name" value="Ssirtuin_cat_dom"/>
</dbReference>
<evidence type="ECO:0000256" key="1">
    <source>
        <dbReference type="ARBA" id="ARBA00022679"/>
    </source>
</evidence>
<comment type="catalytic activity">
    <reaction evidence="3">
        <text>N(6)-acetyl-L-lysyl-[protein] + NAD(+) + H2O = 2''-O-acetyl-ADP-D-ribose + nicotinamide + L-lysyl-[protein]</text>
        <dbReference type="Rhea" id="RHEA:43636"/>
        <dbReference type="Rhea" id="RHEA-COMP:9752"/>
        <dbReference type="Rhea" id="RHEA-COMP:10731"/>
        <dbReference type="ChEBI" id="CHEBI:15377"/>
        <dbReference type="ChEBI" id="CHEBI:17154"/>
        <dbReference type="ChEBI" id="CHEBI:29969"/>
        <dbReference type="ChEBI" id="CHEBI:57540"/>
        <dbReference type="ChEBI" id="CHEBI:61930"/>
        <dbReference type="ChEBI" id="CHEBI:83767"/>
        <dbReference type="EC" id="2.3.1.286"/>
    </reaction>
</comment>
<feature type="binding site" evidence="3">
    <location>
        <position position="58"/>
    </location>
    <ligand>
        <name>substrate</name>
    </ligand>
</feature>
<dbReference type="GO" id="GO:0017136">
    <property type="term" value="F:histone deacetylase activity, NAD-dependent"/>
    <property type="evidence" value="ECO:0007669"/>
    <property type="project" value="TreeGrafter"/>
</dbReference>
<comment type="catalytic activity">
    <reaction evidence="3">
        <text>N(6)-succinyl-L-lysyl-[protein] + NAD(+) + H2O = 2''-O-succinyl-ADP-D-ribose + nicotinamide + L-lysyl-[protein]</text>
        <dbReference type="Rhea" id="RHEA:47668"/>
        <dbReference type="Rhea" id="RHEA-COMP:9752"/>
        <dbReference type="Rhea" id="RHEA-COMP:11877"/>
        <dbReference type="ChEBI" id="CHEBI:15377"/>
        <dbReference type="ChEBI" id="CHEBI:17154"/>
        <dbReference type="ChEBI" id="CHEBI:29969"/>
        <dbReference type="ChEBI" id="CHEBI:57540"/>
        <dbReference type="ChEBI" id="CHEBI:87830"/>
        <dbReference type="ChEBI" id="CHEBI:87832"/>
    </reaction>
</comment>
<evidence type="ECO:0000256" key="4">
    <source>
        <dbReference type="PROSITE-ProRule" id="PRU00236"/>
    </source>
</evidence>
<comment type="similarity">
    <text evidence="3">Belongs to the sirtuin family. Class III subfamily.</text>
</comment>
<dbReference type="Proteomes" id="UP000215539">
    <property type="component" value="Chromosome 1"/>
</dbReference>
<feature type="domain" description="Deacetylase sirtuin-type" evidence="5">
    <location>
        <begin position="1"/>
        <end position="226"/>
    </location>
</feature>
<evidence type="ECO:0000313" key="7">
    <source>
        <dbReference type="EMBL" id="SNV16955.1"/>
    </source>
</evidence>
<gene>
    <name evidence="3 7" type="primary">cobB</name>
    <name evidence="6" type="ORF">AXF12_08695</name>
    <name evidence="7" type="ORF">SAMEA44541418_02425</name>
</gene>
<organism evidence="7 9">
    <name type="scientific">Capnocytophaga haemolytica</name>
    <dbReference type="NCBI Taxonomy" id="45243"/>
    <lineage>
        <taxon>Bacteria</taxon>
        <taxon>Pseudomonadati</taxon>
        <taxon>Bacteroidota</taxon>
        <taxon>Flavobacteriia</taxon>
        <taxon>Flavobacteriales</taxon>
        <taxon>Flavobacteriaceae</taxon>
        <taxon>Capnocytophaga</taxon>
    </lineage>
</organism>
<sequence>MKKKKIVVLTGAGVSAESGINTFRDAGGLWEGYRVEDVASPEGFERNPELVLNFYNERRRQLAEVQPNEAHKQLAALEKDYEVVIITQNVDDLHERAGSHKVIHLHGELKKMRSVDDPFTIYDCQEDIKVGDLSPSGVQLRPHIVWFGEEVPMIVKAVEEVETADILFIIGTSLQVYPAAGLMDYAPAQCPIYYIDLHPAISSSEGLTVIADKASAGVKKVIEMLK</sequence>
<dbReference type="KEGG" id="chg:AXF12_08695"/>
<keyword evidence="2 3" id="KW-0520">NAD</keyword>
<keyword evidence="3" id="KW-0963">Cytoplasm</keyword>
<dbReference type="Gene3D" id="3.40.50.1220">
    <property type="entry name" value="TPP-binding domain"/>
    <property type="match status" value="1"/>
</dbReference>
<dbReference type="CDD" id="cd01412">
    <property type="entry name" value="SIRT5_Af1_CobB"/>
    <property type="match status" value="1"/>
</dbReference>
<dbReference type="GO" id="GO:0005737">
    <property type="term" value="C:cytoplasm"/>
    <property type="evidence" value="ECO:0007669"/>
    <property type="project" value="UniProtKB-SubCell"/>
</dbReference>
<reference evidence="6 8" key="1">
    <citation type="submission" date="2016-02" db="EMBL/GenBank/DDBJ databases">
        <authorList>
            <person name="Holder M.E."/>
            <person name="Ajami N.J."/>
            <person name="Petrosino J.F."/>
        </authorList>
    </citation>
    <scope>NUCLEOTIDE SEQUENCE [LARGE SCALE GENOMIC DNA]</scope>
    <source>
        <strain evidence="6 8">CCUG 32990</strain>
    </source>
</reference>
<protein>
    <recommendedName>
        <fullName evidence="3">NAD-dependent protein deacylase</fullName>
        <ecNumber evidence="3">2.3.1.286</ecNumber>
    </recommendedName>
    <alternativeName>
        <fullName evidence="3">Regulatory protein SIR2 homolog</fullName>
    </alternativeName>
</protein>
<proteinExistence type="inferred from homology"/>
<dbReference type="Gene3D" id="3.30.1600.10">
    <property type="entry name" value="SIR2/SIRT2 'Small Domain"/>
    <property type="match status" value="1"/>
</dbReference>
<dbReference type="Proteomes" id="UP000065822">
    <property type="component" value="Chromosome"/>
</dbReference>
<dbReference type="InterPro" id="IPR029035">
    <property type="entry name" value="DHS-like_NAD/FAD-binding_dom"/>
</dbReference>
<comment type="caution">
    <text evidence="3 4">Lacks conserved residue(s) required for the propagation of feature annotation.</text>
</comment>